<organism evidence="3 4">
    <name type="scientific">Papaver atlanticum</name>
    <dbReference type="NCBI Taxonomy" id="357466"/>
    <lineage>
        <taxon>Eukaryota</taxon>
        <taxon>Viridiplantae</taxon>
        <taxon>Streptophyta</taxon>
        <taxon>Embryophyta</taxon>
        <taxon>Tracheophyta</taxon>
        <taxon>Spermatophyta</taxon>
        <taxon>Magnoliopsida</taxon>
        <taxon>Ranunculales</taxon>
        <taxon>Papaveraceae</taxon>
        <taxon>Papaveroideae</taxon>
        <taxon>Papaver</taxon>
    </lineage>
</organism>
<accession>A0AAD4SJW6</accession>
<protein>
    <recommendedName>
        <fullName evidence="2">DUF382 domain-containing protein</fullName>
    </recommendedName>
</protein>
<feature type="domain" description="DUF382" evidence="2">
    <location>
        <begin position="95"/>
        <end position="220"/>
    </location>
</feature>
<dbReference type="GO" id="GO:0005634">
    <property type="term" value="C:nucleus"/>
    <property type="evidence" value="ECO:0007669"/>
    <property type="project" value="InterPro"/>
</dbReference>
<dbReference type="InterPro" id="IPR007180">
    <property type="entry name" value="DUF382"/>
</dbReference>
<sequence>PLEIDEIEYITENLEYGDAYAELKSVFEKFDAKEAVDAEDDDDSKDEDEKKVTNSDSYEEEEQDANQNENGEVSNKKKKLQRRMKIAELKQLCARPDLVDVWDTTAANPKLLVFLKSYRNTVPVPRHWCQKMKFLQGKRGIEKQPLQLPDFISETGIEKIRQAYIEKEYGKKLKQKQRDRMTPKMGYMGIDYQVLRDAFFKYQTKPKLTSHCDLYHEGKEFEQMSLECNNMNNLAMRKSMLIGASTGEIWRMR</sequence>
<dbReference type="AlphaFoldDB" id="A0AAD4SJW6"/>
<dbReference type="PANTHER" id="PTHR12785">
    <property type="entry name" value="SPLICING FACTOR 3B"/>
    <property type="match status" value="1"/>
</dbReference>
<dbReference type="InterPro" id="IPR052584">
    <property type="entry name" value="U2_snRNP_Complex_Component"/>
</dbReference>
<dbReference type="Proteomes" id="UP001202328">
    <property type="component" value="Unassembled WGS sequence"/>
</dbReference>
<name>A0AAD4SJW6_9MAGN</name>
<proteinExistence type="predicted"/>
<evidence type="ECO:0000256" key="1">
    <source>
        <dbReference type="SAM" id="MobiDB-lite"/>
    </source>
</evidence>
<feature type="non-terminal residue" evidence="3">
    <location>
        <position position="1"/>
    </location>
</feature>
<gene>
    <name evidence="3" type="ORF">MKW98_016516</name>
</gene>
<evidence type="ECO:0000313" key="4">
    <source>
        <dbReference type="Proteomes" id="UP001202328"/>
    </source>
</evidence>
<dbReference type="EMBL" id="JAJJMB010010229">
    <property type="protein sequence ID" value="KAI3910247.1"/>
    <property type="molecule type" value="Genomic_DNA"/>
</dbReference>
<dbReference type="Pfam" id="PF04037">
    <property type="entry name" value="DUF382"/>
    <property type="match status" value="1"/>
</dbReference>
<feature type="region of interest" description="Disordered" evidence="1">
    <location>
        <begin position="34"/>
        <end position="78"/>
    </location>
</feature>
<dbReference type="PANTHER" id="PTHR12785:SF6">
    <property type="entry name" value="SPLICING FACTOR 3B SUBUNIT 2"/>
    <property type="match status" value="1"/>
</dbReference>
<reference evidence="3" key="1">
    <citation type="submission" date="2022-04" db="EMBL/GenBank/DDBJ databases">
        <title>A functionally conserved STORR gene fusion in Papaver species that diverged 16.8 million years ago.</title>
        <authorList>
            <person name="Catania T."/>
        </authorList>
    </citation>
    <scope>NUCLEOTIDE SEQUENCE</scope>
    <source>
        <strain evidence="3">S-188037</strain>
    </source>
</reference>
<comment type="caution">
    <text evidence="3">The sequence shown here is derived from an EMBL/GenBank/DDBJ whole genome shotgun (WGS) entry which is preliminary data.</text>
</comment>
<evidence type="ECO:0000313" key="3">
    <source>
        <dbReference type="EMBL" id="KAI3910247.1"/>
    </source>
</evidence>
<evidence type="ECO:0000259" key="2">
    <source>
        <dbReference type="Pfam" id="PF04037"/>
    </source>
</evidence>
<feature type="compositionally biased region" description="Acidic residues" evidence="1">
    <location>
        <begin position="37"/>
        <end position="46"/>
    </location>
</feature>
<keyword evidence="4" id="KW-1185">Reference proteome</keyword>